<comment type="caution">
    <text evidence="10">The sequence shown here is derived from an EMBL/GenBank/DDBJ whole genome shotgun (WGS) entry which is preliminary data.</text>
</comment>
<dbReference type="Gene3D" id="1.20.1540.10">
    <property type="entry name" value="Rhomboid-like"/>
    <property type="match status" value="1"/>
</dbReference>
<dbReference type="InterPro" id="IPR050925">
    <property type="entry name" value="Rhomboid_protease_S54"/>
</dbReference>
<feature type="transmembrane region" description="Helical" evidence="7">
    <location>
        <begin position="56"/>
        <end position="79"/>
    </location>
</feature>
<dbReference type="AlphaFoldDB" id="A0A316ECU8"/>
<keyword evidence="5 7" id="KW-1133">Transmembrane helix</keyword>
<evidence type="ECO:0000256" key="5">
    <source>
        <dbReference type="ARBA" id="ARBA00022989"/>
    </source>
</evidence>
<evidence type="ECO:0000259" key="8">
    <source>
        <dbReference type="Pfam" id="PF01694"/>
    </source>
</evidence>
<gene>
    <name evidence="10" type="ORF">LV89_01773</name>
</gene>
<feature type="transmembrane region" description="Helical" evidence="7">
    <location>
        <begin position="85"/>
        <end position="102"/>
    </location>
</feature>
<dbReference type="GO" id="GO:0006508">
    <property type="term" value="P:proteolysis"/>
    <property type="evidence" value="ECO:0007669"/>
    <property type="project" value="UniProtKB-KW"/>
</dbReference>
<organism evidence="10 11">
    <name type="scientific">Arcicella aurantiaca</name>
    <dbReference type="NCBI Taxonomy" id="591202"/>
    <lineage>
        <taxon>Bacteria</taxon>
        <taxon>Pseudomonadati</taxon>
        <taxon>Bacteroidota</taxon>
        <taxon>Cytophagia</taxon>
        <taxon>Cytophagales</taxon>
        <taxon>Flectobacillaceae</taxon>
        <taxon>Arcicella</taxon>
    </lineage>
</organism>
<evidence type="ECO:0000256" key="7">
    <source>
        <dbReference type="SAM" id="Phobius"/>
    </source>
</evidence>
<feature type="transmembrane region" description="Helical" evidence="7">
    <location>
        <begin position="114"/>
        <end position="133"/>
    </location>
</feature>
<keyword evidence="6 7" id="KW-0472">Membrane</keyword>
<dbReference type="OrthoDB" id="680602at2"/>
<dbReference type="InterPro" id="IPR022764">
    <property type="entry name" value="Peptidase_S54_rhomboid_dom"/>
</dbReference>
<name>A0A316ECU8_9BACT</name>
<feature type="transmembrane region" description="Helical" evidence="7">
    <location>
        <begin position="20"/>
        <end position="44"/>
    </location>
</feature>
<evidence type="ECO:0000256" key="6">
    <source>
        <dbReference type="ARBA" id="ARBA00023136"/>
    </source>
</evidence>
<dbReference type="PANTHER" id="PTHR43731:SF14">
    <property type="entry name" value="PRESENILIN-ASSOCIATED RHOMBOID-LIKE PROTEIN, MITOCHONDRIAL"/>
    <property type="match status" value="1"/>
</dbReference>
<protein>
    <submittedName>
        <fullName evidence="10">Membrane associated rhomboid family serine protease</fullName>
    </submittedName>
</protein>
<dbReference type="Pfam" id="PF20216">
    <property type="entry name" value="DUF6576"/>
    <property type="match status" value="1"/>
</dbReference>
<dbReference type="InterPro" id="IPR035952">
    <property type="entry name" value="Rhomboid-like_sf"/>
</dbReference>
<feature type="domain" description="DUF6576" evidence="9">
    <location>
        <begin position="272"/>
        <end position="303"/>
    </location>
</feature>
<dbReference type="PANTHER" id="PTHR43731">
    <property type="entry name" value="RHOMBOID PROTEASE"/>
    <property type="match status" value="1"/>
</dbReference>
<proteinExistence type="inferred from homology"/>
<comment type="subcellular location">
    <subcellularLocation>
        <location evidence="1">Membrane</location>
        <topology evidence="1">Multi-pass membrane protein</topology>
    </subcellularLocation>
</comment>
<feature type="domain" description="Peptidase S54 rhomboid" evidence="8">
    <location>
        <begin position="70"/>
        <end position="214"/>
    </location>
</feature>
<reference evidence="10 11" key="1">
    <citation type="submission" date="2018-05" db="EMBL/GenBank/DDBJ databases">
        <title>Genomic Encyclopedia of Archaeal and Bacterial Type Strains, Phase II (KMG-II): from individual species to whole genera.</title>
        <authorList>
            <person name="Goeker M."/>
        </authorList>
    </citation>
    <scope>NUCLEOTIDE SEQUENCE [LARGE SCALE GENOMIC DNA]</scope>
    <source>
        <strain evidence="10 11">DSM 22214</strain>
    </source>
</reference>
<evidence type="ECO:0000256" key="4">
    <source>
        <dbReference type="ARBA" id="ARBA00022801"/>
    </source>
</evidence>
<evidence type="ECO:0000313" key="10">
    <source>
        <dbReference type="EMBL" id="PWK27459.1"/>
    </source>
</evidence>
<evidence type="ECO:0000256" key="2">
    <source>
        <dbReference type="ARBA" id="ARBA00009045"/>
    </source>
</evidence>
<keyword evidence="11" id="KW-1185">Reference proteome</keyword>
<dbReference type="GO" id="GO:0016020">
    <property type="term" value="C:membrane"/>
    <property type="evidence" value="ECO:0007669"/>
    <property type="project" value="UniProtKB-SubCell"/>
</dbReference>
<dbReference type="EMBL" id="QGGO01000007">
    <property type="protein sequence ID" value="PWK27459.1"/>
    <property type="molecule type" value="Genomic_DNA"/>
</dbReference>
<keyword evidence="4" id="KW-0378">Hydrolase</keyword>
<evidence type="ECO:0000313" key="11">
    <source>
        <dbReference type="Proteomes" id="UP000245489"/>
    </source>
</evidence>
<dbReference type="InterPro" id="IPR046483">
    <property type="entry name" value="DUF6576"/>
</dbReference>
<dbReference type="GO" id="GO:0004252">
    <property type="term" value="F:serine-type endopeptidase activity"/>
    <property type="evidence" value="ECO:0007669"/>
    <property type="project" value="InterPro"/>
</dbReference>
<comment type="similarity">
    <text evidence="2">Belongs to the peptidase S54 family.</text>
</comment>
<dbReference type="Proteomes" id="UP000245489">
    <property type="component" value="Unassembled WGS sequence"/>
</dbReference>
<evidence type="ECO:0000256" key="3">
    <source>
        <dbReference type="ARBA" id="ARBA00022692"/>
    </source>
</evidence>
<dbReference type="SUPFAM" id="SSF144091">
    <property type="entry name" value="Rhomboid-like"/>
    <property type="match status" value="1"/>
</dbReference>
<evidence type="ECO:0000256" key="1">
    <source>
        <dbReference type="ARBA" id="ARBA00004141"/>
    </source>
</evidence>
<dbReference type="Pfam" id="PF01694">
    <property type="entry name" value="Rhomboid"/>
    <property type="match status" value="1"/>
</dbReference>
<keyword evidence="10" id="KW-0645">Protease</keyword>
<dbReference type="RefSeq" id="WP_109742529.1">
    <property type="nucleotide sequence ID" value="NZ_QGGO01000007.1"/>
</dbReference>
<accession>A0A316ECU8</accession>
<keyword evidence="3 7" id="KW-0812">Transmembrane</keyword>
<evidence type="ECO:0000259" key="9">
    <source>
        <dbReference type="Pfam" id="PF20216"/>
    </source>
</evidence>
<sequence>MSGILDDFKDAFAKRNNGLIQLIWLNVAVYVVMLLCLITLTVFFKKPDVFENALSYFSLTPAMGTFLFRPWTILTYAFFHSVNPIAHLLPNMLMLYWFGAIIQEFLGSRRLINLYILGALFGGILALLSFNFIPYYQGAINTTIIGASGSVMAIVFAAATLMPDYTFFLFLIGPVRIKYIAFFFFLISLAGAIGTNAGGGIVHLGGAFLGYLYVKQLQAGRDWGTPLDAIFDFFQNIFKRTEKPTIKVAYRQKESTYSSSPAGVGGGYPDDDEVDEILDKISRSGYESLTKEEKQKLFKASQK</sequence>